<proteinExistence type="predicted"/>
<comment type="subcellular location">
    <subcellularLocation>
        <location evidence="1">Periplasm</location>
    </subcellularLocation>
</comment>
<evidence type="ECO:0000256" key="9">
    <source>
        <dbReference type="SAM" id="SignalP"/>
    </source>
</evidence>
<comment type="cofactor">
    <cofactor evidence="8">
        <name>Cu cation</name>
        <dbReference type="ChEBI" id="CHEBI:23378"/>
    </cofactor>
    <text evidence="8">Binds 1 copper ion per subunit.</text>
</comment>
<evidence type="ECO:0000259" key="10">
    <source>
        <dbReference type="Pfam" id="PF00127"/>
    </source>
</evidence>
<dbReference type="InterPro" id="IPR012745">
    <property type="entry name" value="Pseudoazurin"/>
</dbReference>
<dbReference type="GO" id="GO:0009055">
    <property type="term" value="F:electron transfer activity"/>
    <property type="evidence" value="ECO:0007669"/>
    <property type="project" value="InterPro"/>
</dbReference>
<dbReference type="SUPFAM" id="SSF49503">
    <property type="entry name" value="Cupredoxins"/>
    <property type="match status" value="1"/>
</dbReference>
<evidence type="ECO:0000256" key="1">
    <source>
        <dbReference type="ARBA" id="ARBA00004418"/>
    </source>
</evidence>
<keyword evidence="4" id="KW-0574">Periplasm</keyword>
<feature type="binding site" evidence="8">
    <location>
        <position position="100"/>
    </location>
    <ligand>
        <name>Cu cation</name>
        <dbReference type="ChEBI" id="CHEBI:23378"/>
    </ligand>
</feature>
<dbReference type="CDD" id="cd04218">
    <property type="entry name" value="Pseudoazurin"/>
    <property type="match status" value="1"/>
</dbReference>
<dbReference type="AlphaFoldDB" id="A0A1C3JNG5"/>
<evidence type="ECO:0000313" key="14">
    <source>
        <dbReference type="Proteomes" id="UP000092871"/>
    </source>
</evidence>
<protein>
    <recommendedName>
        <fullName evidence="7">Pseudoazurin</fullName>
    </recommendedName>
</protein>
<evidence type="ECO:0000256" key="8">
    <source>
        <dbReference type="PIRSR" id="PIRSR602386-1"/>
    </source>
</evidence>
<dbReference type="InterPro" id="IPR008972">
    <property type="entry name" value="Cupredoxin"/>
</dbReference>
<feature type="domain" description="Blue (type 1) copper" evidence="10">
    <location>
        <begin position="27"/>
        <end position="111"/>
    </location>
</feature>
<evidence type="ECO:0000256" key="2">
    <source>
        <dbReference type="ARBA" id="ARBA00022448"/>
    </source>
</evidence>
<evidence type="ECO:0000313" key="13">
    <source>
        <dbReference type="Proteomes" id="UP000092840"/>
    </source>
</evidence>
<keyword evidence="6 8" id="KW-0186">Copper</keyword>
<gene>
    <name evidence="11" type="primary">bcp_1</name>
    <name evidence="11" type="ORF">MGA5115_00783</name>
    <name evidence="12" type="ORF">MGA5116_01001</name>
</gene>
<feature type="binding site" evidence="8">
    <location>
        <position position="105"/>
    </location>
    <ligand>
        <name>Cu cation</name>
        <dbReference type="ChEBI" id="CHEBI:23378"/>
    </ligand>
</feature>
<organism evidence="11 14">
    <name type="scientific">Marinomonas gallaica</name>
    <dbReference type="NCBI Taxonomy" id="1806667"/>
    <lineage>
        <taxon>Bacteria</taxon>
        <taxon>Pseudomonadati</taxon>
        <taxon>Pseudomonadota</taxon>
        <taxon>Gammaproteobacteria</taxon>
        <taxon>Oceanospirillales</taxon>
        <taxon>Oceanospirillaceae</taxon>
        <taxon>Marinomonas</taxon>
    </lineage>
</organism>
<dbReference type="Proteomes" id="UP000092840">
    <property type="component" value="Unassembled WGS sequence"/>
</dbReference>
<feature type="binding site" evidence="8">
    <location>
        <position position="97"/>
    </location>
    <ligand>
        <name>Cu cation</name>
        <dbReference type="ChEBI" id="CHEBI:23378"/>
    </ligand>
</feature>
<accession>A0A1C3JNG5</accession>
<evidence type="ECO:0000313" key="11">
    <source>
        <dbReference type="EMBL" id="SBT16701.1"/>
    </source>
</evidence>
<dbReference type="Gene3D" id="2.60.40.420">
    <property type="entry name" value="Cupredoxins - blue copper proteins"/>
    <property type="match status" value="1"/>
</dbReference>
<dbReference type="EMBL" id="FLRB01000006">
    <property type="protein sequence ID" value="SBT20417.1"/>
    <property type="molecule type" value="Genomic_DNA"/>
</dbReference>
<keyword evidence="3 8" id="KW-0479">Metal-binding</keyword>
<feature type="chain" id="PRO_5008676884" description="Pseudoazurin" evidence="9">
    <location>
        <begin position="22"/>
        <end position="146"/>
    </location>
</feature>
<dbReference type="GO" id="GO:0042597">
    <property type="term" value="C:periplasmic space"/>
    <property type="evidence" value="ECO:0007669"/>
    <property type="project" value="UniProtKB-SubCell"/>
</dbReference>
<dbReference type="EMBL" id="FLRA01000003">
    <property type="protein sequence ID" value="SBT16701.1"/>
    <property type="molecule type" value="Genomic_DNA"/>
</dbReference>
<feature type="signal peptide" evidence="9">
    <location>
        <begin position="1"/>
        <end position="21"/>
    </location>
</feature>
<dbReference type="Proteomes" id="UP000092871">
    <property type="component" value="Unassembled WGS sequence"/>
</dbReference>
<dbReference type="InterPro" id="IPR002386">
    <property type="entry name" value="Amicyanin/Pseudoazurin"/>
</dbReference>
<evidence type="ECO:0000256" key="5">
    <source>
        <dbReference type="ARBA" id="ARBA00022982"/>
    </source>
</evidence>
<reference evidence="12 13" key="1">
    <citation type="submission" date="2016-06" db="EMBL/GenBank/DDBJ databases">
        <authorList>
            <person name="Rodrigo-Torres L."/>
            <person name="Arahal D.R."/>
        </authorList>
    </citation>
    <scope>NUCLEOTIDE SEQUENCE [LARGE SCALE GENOMIC DNA]</scope>
    <source>
        <strain evidence="12 13">CECT 5116</strain>
    </source>
</reference>
<evidence type="ECO:0000256" key="4">
    <source>
        <dbReference type="ARBA" id="ARBA00022764"/>
    </source>
</evidence>
<evidence type="ECO:0000256" key="3">
    <source>
        <dbReference type="ARBA" id="ARBA00022723"/>
    </source>
</evidence>
<keyword evidence="13" id="KW-1185">Reference proteome</keyword>
<evidence type="ECO:0000256" key="6">
    <source>
        <dbReference type="ARBA" id="ARBA00023008"/>
    </source>
</evidence>
<dbReference type="NCBIfam" id="TIGR02375">
    <property type="entry name" value="pseudoazurin"/>
    <property type="match status" value="1"/>
</dbReference>
<name>A0A1C3JNG5_9GAMM</name>
<dbReference type="PRINTS" id="PR00155">
    <property type="entry name" value="AMICYANIN"/>
</dbReference>
<evidence type="ECO:0000313" key="12">
    <source>
        <dbReference type="EMBL" id="SBT20417.1"/>
    </source>
</evidence>
<dbReference type="GO" id="GO:0005507">
    <property type="term" value="F:copper ion binding"/>
    <property type="evidence" value="ECO:0007669"/>
    <property type="project" value="UniProtKB-UniRule"/>
</dbReference>
<dbReference type="RefSeq" id="WP_067032170.1">
    <property type="nucleotide sequence ID" value="NZ_FLRA01000003.1"/>
</dbReference>
<keyword evidence="5" id="KW-0249">Electron transport</keyword>
<evidence type="ECO:0000256" key="7">
    <source>
        <dbReference type="NCBIfam" id="TIGR02375"/>
    </source>
</evidence>
<feature type="binding site" evidence="8">
    <location>
        <position position="61"/>
    </location>
    <ligand>
        <name>Cu cation</name>
        <dbReference type="ChEBI" id="CHEBI:23378"/>
    </ligand>
</feature>
<keyword evidence="2" id="KW-0813">Transport</keyword>
<dbReference type="OrthoDB" id="9757546at2"/>
<dbReference type="InterPro" id="IPR000923">
    <property type="entry name" value="BlueCu_1"/>
</dbReference>
<dbReference type="Pfam" id="PF00127">
    <property type="entry name" value="Copper-bind"/>
    <property type="match status" value="1"/>
</dbReference>
<sequence length="146" mass="16208">MIKFSTPILLSMVLIATNGLAKDWQIQMLNYGESGSMVFEPDYIHANVGDTVTFIPTQSGHNAKSYIVPEGSSAWSSKLNQEHTLSLENEGVHVYYCPPHLMMGMVGVIQVGNAKNLEKVSSKYPRLRSKIALQPERVDTTIAKIR</sequence>
<reference evidence="11 14" key="2">
    <citation type="submission" date="2016-06" db="EMBL/GenBank/DDBJ databases">
        <authorList>
            <person name="Kjaerup R.B."/>
            <person name="Dalgaard T.S."/>
            <person name="Juul-Madsen H.R."/>
        </authorList>
    </citation>
    <scope>NUCLEOTIDE SEQUENCE [LARGE SCALE GENOMIC DNA]</scope>
    <source>
        <strain evidence="11 14">CECT 5115</strain>
    </source>
</reference>
<keyword evidence="9" id="KW-0732">Signal</keyword>